<evidence type="ECO:0000313" key="2">
    <source>
        <dbReference type="Proteomes" id="UP000789920"/>
    </source>
</evidence>
<sequence>RKFSRQGLGIWEYRLYLFGETTADVSDPMSELLKNKRERARLAAQHFSKSKKPKASYHSHSEQPQYQAPIFQPMSLQNQFGGSLTVSPQTAQTNPQFLHGVTKTRDSKEERNVEKHKGNFEQHYNRKNSHTEGSEILEGDNKAISVSIKVAKERNSLVFKESNAINNQPGPKALSLYR</sequence>
<evidence type="ECO:0000313" key="1">
    <source>
        <dbReference type="EMBL" id="CAG8784014.1"/>
    </source>
</evidence>
<reference evidence="1" key="1">
    <citation type="submission" date="2021-06" db="EMBL/GenBank/DDBJ databases">
        <authorList>
            <person name="Kallberg Y."/>
            <person name="Tangrot J."/>
            <person name="Rosling A."/>
        </authorList>
    </citation>
    <scope>NUCLEOTIDE SEQUENCE</scope>
    <source>
        <strain evidence="1">MA461A</strain>
    </source>
</reference>
<protein>
    <submittedName>
        <fullName evidence="1">33389_t:CDS:1</fullName>
    </submittedName>
</protein>
<dbReference type="Proteomes" id="UP000789920">
    <property type="component" value="Unassembled WGS sequence"/>
</dbReference>
<gene>
    <name evidence="1" type="ORF">RPERSI_LOCUS18017</name>
</gene>
<feature type="non-terminal residue" evidence="1">
    <location>
        <position position="178"/>
    </location>
</feature>
<comment type="caution">
    <text evidence="1">The sequence shown here is derived from an EMBL/GenBank/DDBJ whole genome shotgun (WGS) entry which is preliminary data.</text>
</comment>
<dbReference type="EMBL" id="CAJVQC010047032">
    <property type="protein sequence ID" value="CAG8784014.1"/>
    <property type="molecule type" value="Genomic_DNA"/>
</dbReference>
<keyword evidence="2" id="KW-1185">Reference proteome</keyword>
<accession>A0ACA9RA34</accession>
<name>A0ACA9RA34_9GLOM</name>
<feature type="non-terminal residue" evidence="1">
    <location>
        <position position="1"/>
    </location>
</feature>
<proteinExistence type="predicted"/>
<organism evidence="1 2">
    <name type="scientific">Racocetra persica</name>
    <dbReference type="NCBI Taxonomy" id="160502"/>
    <lineage>
        <taxon>Eukaryota</taxon>
        <taxon>Fungi</taxon>
        <taxon>Fungi incertae sedis</taxon>
        <taxon>Mucoromycota</taxon>
        <taxon>Glomeromycotina</taxon>
        <taxon>Glomeromycetes</taxon>
        <taxon>Diversisporales</taxon>
        <taxon>Gigasporaceae</taxon>
        <taxon>Racocetra</taxon>
    </lineage>
</organism>